<keyword evidence="5 9" id="KW-0540">Nuclease</keyword>
<comment type="subunit">
    <text evidence="9">Homodimer.</text>
</comment>
<keyword evidence="8 9" id="KW-0694">RNA-binding</keyword>
<evidence type="ECO:0000256" key="8">
    <source>
        <dbReference type="ARBA" id="ARBA00022884"/>
    </source>
</evidence>
<keyword evidence="9" id="KW-0460">Magnesium</keyword>
<comment type="function">
    <text evidence="9">Digests double-stranded RNA. Involved in the processing of primary rRNA transcript to yield the immediate precursors to the large and small rRNAs (23S and 16S). Processes some mRNAs, and tRNAs when they are encoded in the rRNA operon. Processes pre-crRNA and tracrRNA of type II CRISPR loci if present in the organism.</text>
</comment>
<keyword evidence="9" id="KW-0699">rRNA-binding</keyword>
<dbReference type="GO" id="GO:0010468">
    <property type="term" value="P:regulation of gene expression"/>
    <property type="evidence" value="ECO:0007669"/>
    <property type="project" value="TreeGrafter"/>
</dbReference>
<evidence type="ECO:0000313" key="14">
    <source>
        <dbReference type="Proteomes" id="UP000431744"/>
    </source>
</evidence>
<dbReference type="SMART" id="SM00535">
    <property type="entry name" value="RIBOc"/>
    <property type="match status" value="1"/>
</dbReference>
<feature type="active site" evidence="9">
    <location>
        <position position="123"/>
    </location>
</feature>
<dbReference type="GO" id="GO:0006364">
    <property type="term" value="P:rRNA processing"/>
    <property type="evidence" value="ECO:0007669"/>
    <property type="project" value="UniProtKB-UniRule"/>
</dbReference>
<dbReference type="Pfam" id="PF00035">
    <property type="entry name" value="dsrm"/>
    <property type="match status" value="1"/>
</dbReference>
<dbReference type="HAMAP" id="MF_00104">
    <property type="entry name" value="RNase_III"/>
    <property type="match status" value="1"/>
</dbReference>
<dbReference type="GO" id="GO:0003725">
    <property type="term" value="F:double-stranded RNA binding"/>
    <property type="evidence" value="ECO:0007669"/>
    <property type="project" value="TreeGrafter"/>
</dbReference>
<dbReference type="InterPro" id="IPR011907">
    <property type="entry name" value="RNase_III"/>
</dbReference>
<evidence type="ECO:0000256" key="10">
    <source>
        <dbReference type="SAM" id="MobiDB-lite"/>
    </source>
</evidence>
<dbReference type="Pfam" id="PF14622">
    <property type="entry name" value="Ribonucleas_3_3"/>
    <property type="match status" value="1"/>
</dbReference>
<dbReference type="PROSITE" id="PS50142">
    <property type="entry name" value="RNASE_3_2"/>
    <property type="match status" value="1"/>
</dbReference>
<dbReference type="GO" id="GO:0008033">
    <property type="term" value="P:tRNA processing"/>
    <property type="evidence" value="ECO:0007669"/>
    <property type="project" value="UniProtKB-KW"/>
</dbReference>
<comment type="caution">
    <text evidence="13">The sequence shown here is derived from an EMBL/GenBank/DDBJ whole genome shotgun (WGS) entry which is preliminary data.</text>
</comment>
<evidence type="ECO:0000256" key="9">
    <source>
        <dbReference type="HAMAP-Rule" id="MF_00104"/>
    </source>
</evidence>
<dbReference type="PROSITE" id="PS00517">
    <property type="entry name" value="RNASE_3_1"/>
    <property type="match status" value="1"/>
</dbReference>
<evidence type="ECO:0000256" key="1">
    <source>
        <dbReference type="ARBA" id="ARBA00000109"/>
    </source>
</evidence>
<dbReference type="Gene3D" id="3.30.160.20">
    <property type="match status" value="1"/>
</dbReference>
<dbReference type="SMART" id="SM00358">
    <property type="entry name" value="DSRM"/>
    <property type="match status" value="1"/>
</dbReference>
<comment type="cofactor">
    <cofactor evidence="9">
        <name>Mg(2+)</name>
        <dbReference type="ChEBI" id="CHEBI:18420"/>
    </cofactor>
</comment>
<evidence type="ECO:0000256" key="5">
    <source>
        <dbReference type="ARBA" id="ARBA00022722"/>
    </source>
</evidence>
<dbReference type="EMBL" id="WBJY01000001">
    <property type="protein sequence ID" value="KAB1650486.1"/>
    <property type="molecule type" value="Genomic_DNA"/>
</dbReference>
<dbReference type="CDD" id="cd10845">
    <property type="entry name" value="DSRM_RNAse_III_family"/>
    <property type="match status" value="1"/>
</dbReference>
<dbReference type="OrthoDB" id="9805026at2"/>
<proteinExistence type="inferred from homology"/>
<dbReference type="InterPro" id="IPR036389">
    <property type="entry name" value="RNase_III_sf"/>
</dbReference>
<reference evidence="13 14" key="1">
    <citation type="submission" date="2019-09" db="EMBL/GenBank/DDBJ databases">
        <title>Phylogeny of genus Pseudoclavibacter and closely related genus.</title>
        <authorList>
            <person name="Li Y."/>
        </authorList>
    </citation>
    <scope>NUCLEOTIDE SEQUENCE [LARGE SCALE GENOMIC DNA]</scope>
    <source>
        <strain evidence="13 14">EGI 60007</strain>
    </source>
</reference>
<comment type="subcellular location">
    <subcellularLocation>
        <location evidence="9">Cytoplasm</location>
    </subcellularLocation>
</comment>
<dbReference type="NCBIfam" id="TIGR02191">
    <property type="entry name" value="RNaseIII"/>
    <property type="match status" value="1"/>
</dbReference>
<keyword evidence="3 9" id="KW-0698">rRNA processing</keyword>
<evidence type="ECO:0000256" key="7">
    <source>
        <dbReference type="ARBA" id="ARBA00022801"/>
    </source>
</evidence>
<keyword evidence="9" id="KW-0819">tRNA processing</keyword>
<dbReference type="SUPFAM" id="SSF69065">
    <property type="entry name" value="RNase III domain-like"/>
    <property type="match status" value="1"/>
</dbReference>
<dbReference type="EC" id="3.1.26.3" evidence="9"/>
<evidence type="ECO:0000313" key="13">
    <source>
        <dbReference type="EMBL" id="KAB1650486.1"/>
    </source>
</evidence>
<dbReference type="InterPro" id="IPR000999">
    <property type="entry name" value="RNase_III_dom"/>
</dbReference>
<dbReference type="PANTHER" id="PTHR11207:SF0">
    <property type="entry name" value="RIBONUCLEASE 3"/>
    <property type="match status" value="1"/>
</dbReference>
<dbReference type="Proteomes" id="UP000431744">
    <property type="component" value="Unassembled WGS sequence"/>
</dbReference>
<dbReference type="PROSITE" id="PS50137">
    <property type="entry name" value="DS_RBD"/>
    <property type="match status" value="1"/>
</dbReference>
<feature type="domain" description="RNase III" evidence="12">
    <location>
        <begin position="22"/>
        <end position="134"/>
    </location>
</feature>
<keyword evidence="4 9" id="KW-0507">mRNA processing</keyword>
<evidence type="ECO:0000256" key="4">
    <source>
        <dbReference type="ARBA" id="ARBA00022664"/>
    </source>
</evidence>
<sequence length="270" mass="28238">MDPDAAPSAQLAQALGVDVVPDLLELALTHRSYAFEQGGLPHNERLEWLGDAILGEAVTVMLYLAHPELNEGQLGRRRIALVSTVSLAEIARGIGLGAYIHLGRGEQLTGGRDKDSILADTMEAVIGAAYLSCGHEVASDLVRRLVEPLRGQTERFGVAMDPKTALQELVDTLGGEAPAYRVEGEGPQHDRVYRAQVTVASASGTGRAAAPLIRAEGEGRSKRQAEMAAALAAWNELSSARDAPGDAAAQGADAEAEAEADADADADADA</sequence>
<dbReference type="FunFam" id="1.10.1520.10:FF:000001">
    <property type="entry name" value="Ribonuclease 3"/>
    <property type="match status" value="1"/>
</dbReference>
<feature type="active site" evidence="9">
    <location>
        <position position="51"/>
    </location>
</feature>
<dbReference type="GO" id="GO:0004525">
    <property type="term" value="F:ribonuclease III activity"/>
    <property type="evidence" value="ECO:0007669"/>
    <property type="project" value="UniProtKB-UniRule"/>
</dbReference>
<feature type="domain" description="DRBM" evidence="11">
    <location>
        <begin position="161"/>
        <end position="239"/>
    </location>
</feature>
<dbReference type="GO" id="GO:0005737">
    <property type="term" value="C:cytoplasm"/>
    <property type="evidence" value="ECO:0007669"/>
    <property type="project" value="UniProtKB-SubCell"/>
</dbReference>
<dbReference type="SUPFAM" id="SSF54768">
    <property type="entry name" value="dsRNA-binding domain-like"/>
    <property type="match status" value="1"/>
</dbReference>
<dbReference type="InterPro" id="IPR014720">
    <property type="entry name" value="dsRBD_dom"/>
</dbReference>
<evidence type="ECO:0000256" key="3">
    <source>
        <dbReference type="ARBA" id="ARBA00022552"/>
    </source>
</evidence>
<evidence type="ECO:0000256" key="6">
    <source>
        <dbReference type="ARBA" id="ARBA00022759"/>
    </source>
</evidence>
<comment type="catalytic activity">
    <reaction evidence="1 9">
        <text>Endonucleolytic cleavage to 5'-phosphomonoester.</text>
        <dbReference type="EC" id="3.1.26.3"/>
    </reaction>
</comment>
<evidence type="ECO:0000259" key="11">
    <source>
        <dbReference type="PROSITE" id="PS50137"/>
    </source>
</evidence>
<dbReference type="AlphaFoldDB" id="A0A6H9WNP7"/>
<accession>A0A6H9WNP7</accession>
<feature type="compositionally biased region" description="Low complexity" evidence="10">
    <location>
        <begin position="241"/>
        <end position="253"/>
    </location>
</feature>
<feature type="binding site" evidence="9">
    <location>
        <position position="120"/>
    </location>
    <ligand>
        <name>Mg(2+)</name>
        <dbReference type="ChEBI" id="CHEBI:18420"/>
    </ligand>
</feature>
<feature type="region of interest" description="Disordered" evidence="10">
    <location>
        <begin position="241"/>
        <end position="270"/>
    </location>
</feature>
<dbReference type="GO" id="GO:0006397">
    <property type="term" value="P:mRNA processing"/>
    <property type="evidence" value="ECO:0007669"/>
    <property type="project" value="UniProtKB-UniRule"/>
</dbReference>
<gene>
    <name evidence="9 13" type="primary">rnc</name>
    <name evidence="13" type="ORF">F8O04_03230</name>
</gene>
<name>A0A6H9WNP7_9MICO</name>
<keyword evidence="7 9" id="KW-0378">Hydrolase</keyword>
<protein>
    <recommendedName>
        <fullName evidence="9">Ribonuclease 3</fullName>
        <ecNumber evidence="9">3.1.26.3</ecNumber>
    </recommendedName>
    <alternativeName>
        <fullName evidence="9">Ribonuclease III</fullName>
        <shortName evidence="9">RNase III</shortName>
    </alternativeName>
</protein>
<dbReference type="GO" id="GO:0046872">
    <property type="term" value="F:metal ion binding"/>
    <property type="evidence" value="ECO:0007669"/>
    <property type="project" value="UniProtKB-KW"/>
</dbReference>
<dbReference type="CDD" id="cd00593">
    <property type="entry name" value="RIBOc"/>
    <property type="match status" value="1"/>
</dbReference>
<dbReference type="Gene3D" id="1.10.1520.10">
    <property type="entry name" value="Ribonuclease III domain"/>
    <property type="match status" value="1"/>
</dbReference>
<dbReference type="PANTHER" id="PTHR11207">
    <property type="entry name" value="RIBONUCLEASE III"/>
    <property type="match status" value="1"/>
</dbReference>
<keyword evidence="9" id="KW-0479">Metal-binding</keyword>
<keyword evidence="14" id="KW-1185">Reference proteome</keyword>
<keyword evidence="9" id="KW-0963">Cytoplasm</keyword>
<organism evidence="13 14">
    <name type="scientific">Pseudoclavibacter endophyticus</name>
    <dbReference type="NCBI Taxonomy" id="1778590"/>
    <lineage>
        <taxon>Bacteria</taxon>
        <taxon>Bacillati</taxon>
        <taxon>Actinomycetota</taxon>
        <taxon>Actinomycetes</taxon>
        <taxon>Micrococcales</taxon>
        <taxon>Microbacteriaceae</taxon>
        <taxon>Pseudoclavibacter</taxon>
    </lineage>
</organism>
<feature type="compositionally biased region" description="Acidic residues" evidence="10">
    <location>
        <begin position="254"/>
        <end position="270"/>
    </location>
</feature>
<comment type="similarity">
    <text evidence="2">Belongs to the ribonuclease III family.</text>
</comment>
<feature type="binding site" evidence="9">
    <location>
        <position position="47"/>
    </location>
    <ligand>
        <name>Mg(2+)</name>
        <dbReference type="ChEBI" id="CHEBI:18420"/>
    </ligand>
</feature>
<evidence type="ECO:0000259" key="12">
    <source>
        <dbReference type="PROSITE" id="PS50142"/>
    </source>
</evidence>
<feature type="binding site" evidence="9">
    <location>
        <position position="123"/>
    </location>
    <ligand>
        <name>Mg(2+)</name>
        <dbReference type="ChEBI" id="CHEBI:18420"/>
    </ligand>
</feature>
<dbReference type="GO" id="GO:0019843">
    <property type="term" value="F:rRNA binding"/>
    <property type="evidence" value="ECO:0007669"/>
    <property type="project" value="UniProtKB-KW"/>
</dbReference>
<keyword evidence="6 9" id="KW-0255">Endonuclease</keyword>
<evidence type="ECO:0000256" key="2">
    <source>
        <dbReference type="ARBA" id="ARBA00010183"/>
    </source>
</evidence>